<evidence type="ECO:0000256" key="1">
    <source>
        <dbReference type="ARBA" id="ARBA00004141"/>
    </source>
</evidence>
<evidence type="ECO:0000256" key="3">
    <source>
        <dbReference type="ARBA" id="ARBA00022692"/>
    </source>
</evidence>
<feature type="transmembrane region" description="Helical" evidence="8">
    <location>
        <begin position="797"/>
        <end position="817"/>
    </location>
</feature>
<feature type="transmembrane region" description="Helical" evidence="8">
    <location>
        <begin position="716"/>
        <end position="740"/>
    </location>
</feature>
<feature type="transmembrane region" description="Helical" evidence="8">
    <location>
        <begin position="857"/>
        <end position="878"/>
    </location>
</feature>
<protein>
    <submittedName>
        <fullName evidence="10">Ribosome-associated ATPase/putative transporter RbbA</fullName>
    </submittedName>
</protein>
<keyword evidence="6 8" id="KW-1133">Transmembrane helix</keyword>
<evidence type="ECO:0000259" key="9">
    <source>
        <dbReference type="PROSITE" id="PS50893"/>
    </source>
</evidence>
<feature type="transmembrane region" description="Helical" evidence="8">
    <location>
        <begin position="561"/>
        <end position="581"/>
    </location>
</feature>
<comment type="caution">
    <text evidence="10">The sequence shown here is derived from an EMBL/GenBank/DDBJ whole genome shotgun (WGS) entry which is preliminary data.</text>
</comment>
<keyword evidence="7 8" id="KW-0472">Membrane</keyword>
<comment type="similarity">
    <text evidence="2">Belongs to the ABC transporter superfamily.</text>
</comment>
<dbReference type="InterPro" id="IPR047651">
    <property type="entry name" value="ABC2_perm_RbbA"/>
</dbReference>
<evidence type="ECO:0000256" key="8">
    <source>
        <dbReference type="SAM" id="Phobius"/>
    </source>
</evidence>
<keyword evidence="4" id="KW-0547">Nucleotide-binding</keyword>
<dbReference type="InterPro" id="IPR013525">
    <property type="entry name" value="ABC2_TM"/>
</dbReference>
<dbReference type="PANTHER" id="PTHR43038:SF4">
    <property type="entry name" value="RIBOSOME-ASSOCIATED ATPASE"/>
    <property type="match status" value="1"/>
</dbReference>
<feature type="transmembrane region" description="Helical" evidence="8">
    <location>
        <begin position="771"/>
        <end position="791"/>
    </location>
</feature>
<dbReference type="GO" id="GO:0140359">
    <property type="term" value="F:ABC-type transporter activity"/>
    <property type="evidence" value="ECO:0007669"/>
    <property type="project" value="InterPro"/>
</dbReference>
<evidence type="ECO:0000313" key="11">
    <source>
        <dbReference type="Proteomes" id="UP000541109"/>
    </source>
</evidence>
<evidence type="ECO:0000256" key="7">
    <source>
        <dbReference type="ARBA" id="ARBA00023136"/>
    </source>
</evidence>
<dbReference type="PANTHER" id="PTHR43038">
    <property type="entry name" value="ATP-BINDING CASSETTE, SUB-FAMILY H, MEMBER 1"/>
    <property type="match status" value="1"/>
</dbReference>
<evidence type="ECO:0000313" key="10">
    <source>
        <dbReference type="EMBL" id="MBA5778066.1"/>
    </source>
</evidence>
<dbReference type="PROSITE" id="PS50893">
    <property type="entry name" value="ABC_TRANSPORTER_2"/>
    <property type="match status" value="2"/>
</dbReference>
<dbReference type="InterPro" id="IPR003439">
    <property type="entry name" value="ABC_transporter-like_ATP-bd"/>
</dbReference>
<dbReference type="Pfam" id="PF12698">
    <property type="entry name" value="ABC2_membrane_3"/>
    <property type="match status" value="1"/>
</dbReference>
<feature type="transmembrane region" description="Helical" evidence="8">
    <location>
        <begin position="829"/>
        <end position="851"/>
    </location>
</feature>
<proteinExistence type="inferred from homology"/>
<dbReference type="NCBIfam" id="NF033858">
    <property type="entry name" value="ABC2_perm_RbbA"/>
    <property type="match status" value="1"/>
</dbReference>
<dbReference type="Gene3D" id="3.40.1710.10">
    <property type="entry name" value="abc type-2 transporter like domain"/>
    <property type="match status" value="1"/>
</dbReference>
<evidence type="ECO:0000256" key="2">
    <source>
        <dbReference type="ARBA" id="ARBA00005417"/>
    </source>
</evidence>
<sequence length="913" mass="98388">MTGAAPVVLAEGVGHLYAKTVALQAVDLTVSRGEAIGIVGPDGVGKSSLLSLIAGVKRLQSGRLEVFGGSVEDGAHRDLVATRIAFMPQGLGKNLYPTLSVRENLDFFGRLYAETAAERSSRIDRLLAATGLAPFPDRPAGKLSGGMRQKLALCCSLIHDPDLLILDEPTTGVDPLSRRQFWELIDGIRAERPSMTVLVATAYMEEASRFQRLIAMNEGRILADGPVSEILRQTGARTLERAYVALSSGNGNDDGGQDFEIPPRIEHDGPPAIRANGLTRRFGSFTAVDHVSFEIGKGEIFGFLGSNGCGKTTTMKMLTGLLEASEGTAELLGHPVDARDISVRMRVGYVSQSFSLYEELSVEANLALHARLYRLSDKLAAERIADAMERFGLAPFAKISPLRLPLGIRQRLQLAAACLHRPEMLILDEPTSGVDPSARDLFWRFLIDLSRNDGVTIFISTHFMHEAERCDRISLMHAGRVLAVGTPAELVAARDADSLDAAFISYLEEFDGGEGGAGSAGEPGASLTEAEEITGKAALVGLRRVRAFALREALELIRDPIRLSFALLGPLLLMVAMAYGISFDVEDVSFATLDRDRTVESRELVENFRGSRYFAEKADLATADEIAGRLQSGDVQLVIDIPPRYGSDLLAGRRPEVAFLIDGSNPFRAETIRGYLSGVVLTYLQARARSEHGNSLGGLPINIEPRFRYNQAFLSVYAITPGTIMLLLVMIPAMLTAVGVVREKELGSILNLYAAPASVLEFLIGKQLPYIAVGMAAYALLLSAAWVLFGVTVNGSFLGLTLGAFFYVFAATAFGLLISSFVTSQMAAIFATAILSIIPAINFSGFLYPTANLEGPAAVIGLFFPSSWFQTVSIGNLAKGMGFLQFVPEYAALFAFGIVFLALARLVQAKQET</sequence>
<dbReference type="AlphaFoldDB" id="A0A839AG44"/>
<dbReference type="InterPro" id="IPR017871">
    <property type="entry name" value="ABC_transporter-like_CS"/>
</dbReference>
<dbReference type="EMBL" id="JACFXV010000054">
    <property type="protein sequence ID" value="MBA5778066.1"/>
    <property type="molecule type" value="Genomic_DNA"/>
</dbReference>
<dbReference type="SUPFAM" id="SSF52540">
    <property type="entry name" value="P-loop containing nucleoside triphosphate hydrolases"/>
    <property type="match status" value="2"/>
</dbReference>
<dbReference type="GO" id="GO:0016887">
    <property type="term" value="F:ATP hydrolysis activity"/>
    <property type="evidence" value="ECO:0007669"/>
    <property type="project" value="InterPro"/>
</dbReference>
<keyword evidence="3 8" id="KW-0812">Transmembrane</keyword>
<dbReference type="SMART" id="SM00382">
    <property type="entry name" value="AAA"/>
    <property type="match status" value="2"/>
</dbReference>
<keyword evidence="5" id="KW-0067">ATP-binding</keyword>
<dbReference type="Pfam" id="PF00005">
    <property type="entry name" value="ABC_tran"/>
    <property type="match status" value="2"/>
</dbReference>
<reference evidence="10 11" key="1">
    <citation type="submission" date="2020-07" db="EMBL/GenBank/DDBJ databases">
        <title>Stappia sp., F7233, whole genome shotgun sequencing project.</title>
        <authorList>
            <person name="Jiang S."/>
            <person name="Liu Z.W."/>
            <person name="Du Z.J."/>
        </authorList>
    </citation>
    <scope>NUCLEOTIDE SEQUENCE [LARGE SCALE GENOMIC DNA]</scope>
    <source>
        <strain evidence="10 11">F7233</strain>
    </source>
</reference>
<comment type="subcellular location">
    <subcellularLocation>
        <location evidence="1">Membrane</location>
        <topology evidence="1">Multi-pass membrane protein</topology>
    </subcellularLocation>
</comment>
<feature type="domain" description="ABC transporter" evidence="9">
    <location>
        <begin position="8"/>
        <end position="243"/>
    </location>
</feature>
<gene>
    <name evidence="10" type="primary">rbbA</name>
    <name evidence="10" type="ORF">H2509_13130</name>
</gene>
<feature type="domain" description="ABC transporter" evidence="9">
    <location>
        <begin position="273"/>
        <end position="503"/>
    </location>
</feature>
<name>A0A839AG44_9HYPH</name>
<dbReference type="GO" id="GO:0005524">
    <property type="term" value="F:ATP binding"/>
    <property type="evidence" value="ECO:0007669"/>
    <property type="project" value="UniProtKB-KW"/>
</dbReference>
<dbReference type="GO" id="GO:0016020">
    <property type="term" value="C:membrane"/>
    <property type="evidence" value="ECO:0007669"/>
    <property type="project" value="UniProtKB-SubCell"/>
</dbReference>
<feature type="transmembrane region" description="Helical" evidence="8">
    <location>
        <begin position="890"/>
        <end position="907"/>
    </location>
</feature>
<dbReference type="PROSITE" id="PS00211">
    <property type="entry name" value="ABC_TRANSPORTER_1"/>
    <property type="match status" value="1"/>
</dbReference>
<dbReference type="Proteomes" id="UP000541109">
    <property type="component" value="Unassembled WGS sequence"/>
</dbReference>
<dbReference type="Gene3D" id="3.40.50.300">
    <property type="entry name" value="P-loop containing nucleotide triphosphate hydrolases"/>
    <property type="match status" value="2"/>
</dbReference>
<evidence type="ECO:0000256" key="4">
    <source>
        <dbReference type="ARBA" id="ARBA00022741"/>
    </source>
</evidence>
<dbReference type="InterPro" id="IPR003593">
    <property type="entry name" value="AAA+_ATPase"/>
</dbReference>
<evidence type="ECO:0000256" key="6">
    <source>
        <dbReference type="ARBA" id="ARBA00022989"/>
    </source>
</evidence>
<accession>A0A839AG44</accession>
<evidence type="ECO:0000256" key="5">
    <source>
        <dbReference type="ARBA" id="ARBA00022840"/>
    </source>
</evidence>
<organism evidence="10 11">
    <name type="scientific">Stappia albiluteola</name>
    <dbReference type="NCBI Taxonomy" id="2758565"/>
    <lineage>
        <taxon>Bacteria</taxon>
        <taxon>Pseudomonadati</taxon>
        <taxon>Pseudomonadota</taxon>
        <taxon>Alphaproteobacteria</taxon>
        <taxon>Hyphomicrobiales</taxon>
        <taxon>Stappiaceae</taxon>
        <taxon>Stappia</taxon>
    </lineage>
</organism>
<dbReference type="CDD" id="cd03230">
    <property type="entry name" value="ABC_DR_subfamily_A"/>
    <property type="match status" value="1"/>
</dbReference>
<dbReference type="RefSeq" id="WP_182166085.1">
    <property type="nucleotide sequence ID" value="NZ_JACFXV010000054.1"/>
</dbReference>
<keyword evidence="11" id="KW-1185">Reference proteome</keyword>
<dbReference type="InterPro" id="IPR027417">
    <property type="entry name" value="P-loop_NTPase"/>
</dbReference>